<evidence type="ECO:0000256" key="1">
    <source>
        <dbReference type="SAM" id="MobiDB-lite"/>
    </source>
</evidence>
<keyword evidence="3" id="KW-1185">Reference proteome</keyword>
<evidence type="ECO:0000313" key="2">
    <source>
        <dbReference type="EMBL" id="NIJ11926.1"/>
    </source>
</evidence>
<proteinExistence type="predicted"/>
<dbReference type="AlphaFoldDB" id="A0A7X5UPU3"/>
<comment type="caution">
    <text evidence="2">The sequence shown here is derived from an EMBL/GenBank/DDBJ whole genome shotgun (WGS) entry which is preliminary data.</text>
</comment>
<dbReference type="EMBL" id="JAAOYM010000001">
    <property type="protein sequence ID" value="NIJ11926.1"/>
    <property type="molecule type" value="Genomic_DNA"/>
</dbReference>
<reference evidence="2 3" key="1">
    <citation type="submission" date="2020-03" db="EMBL/GenBank/DDBJ databases">
        <title>Sequencing the genomes of 1000 actinobacteria strains.</title>
        <authorList>
            <person name="Klenk H.-P."/>
        </authorList>
    </citation>
    <scope>NUCLEOTIDE SEQUENCE [LARGE SCALE GENOMIC DNA]</scope>
    <source>
        <strain evidence="2 3">DSM 45685</strain>
    </source>
</reference>
<accession>A0A7X5UPU3</accession>
<dbReference type="Proteomes" id="UP000545493">
    <property type="component" value="Unassembled WGS sequence"/>
</dbReference>
<evidence type="ECO:0008006" key="4">
    <source>
        <dbReference type="Google" id="ProtNLM"/>
    </source>
</evidence>
<sequence>MTHDAGFADPGPGRRNRRTRQNRTVLTVAETETLSGDFSADDLDTVAEVAALLPRP</sequence>
<feature type="region of interest" description="Disordered" evidence="1">
    <location>
        <begin position="1"/>
        <end position="22"/>
    </location>
</feature>
<evidence type="ECO:0000313" key="3">
    <source>
        <dbReference type="Proteomes" id="UP000545493"/>
    </source>
</evidence>
<name>A0A7X5UPU3_9PSEU</name>
<gene>
    <name evidence="2" type="ORF">FHU38_002270</name>
</gene>
<organism evidence="2 3">
    <name type="scientific">Saccharomonospora amisosensis</name>
    <dbReference type="NCBI Taxonomy" id="1128677"/>
    <lineage>
        <taxon>Bacteria</taxon>
        <taxon>Bacillati</taxon>
        <taxon>Actinomycetota</taxon>
        <taxon>Actinomycetes</taxon>
        <taxon>Pseudonocardiales</taxon>
        <taxon>Pseudonocardiaceae</taxon>
        <taxon>Saccharomonospora</taxon>
    </lineage>
</organism>
<protein>
    <recommendedName>
        <fullName evidence="4">FXSXX-COOH protein</fullName>
    </recommendedName>
</protein>